<feature type="binding site" evidence="14">
    <location>
        <begin position="151"/>
        <end position="158"/>
    </location>
    <ligand>
        <name>ATP</name>
        <dbReference type="ChEBI" id="CHEBI:30616"/>
    </ligand>
</feature>
<dbReference type="FunFam" id="3.40.850.10:FF:000051">
    <property type="entry name" value="Kinesin-like protein bimC"/>
    <property type="match status" value="1"/>
</dbReference>
<keyword evidence="9 15" id="KW-0175">Coiled coil</keyword>
<organism evidence="18 19">
    <name type="scientific">Pleurotus eryngii</name>
    <name type="common">Boletus of the steppes</name>
    <dbReference type="NCBI Taxonomy" id="5323"/>
    <lineage>
        <taxon>Eukaryota</taxon>
        <taxon>Fungi</taxon>
        <taxon>Dikarya</taxon>
        <taxon>Basidiomycota</taxon>
        <taxon>Agaricomycotina</taxon>
        <taxon>Agaricomycetes</taxon>
        <taxon>Agaricomycetidae</taxon>
        <taxon>Agaricales</taxon>
        <taxon>Pleurotineae</taxon>
        <taxon>Pleurotaceae</taxon>
        <taxon>Pleurotus</taxon>
    </lineage>
</organism>
<dbReference type="GO" id="GO:0005634">
    <property type="term" value="C:nucleus"/>
    <property type="evidence" value="ECO:0007669"/>
    <property type="project" value="TreeGrafter"/>
</dbReference>
<dbReference type="Proteomes" id="UP000807025">
    <property type="component" value="Unassembled WGS sequence"/>
</dbReference>
<dbReference type="InterPro" id="IPR001752">
    <property type="entry name" value="Kinesin_motor_dom"/>
</dbReference>
<evidence type="ECO:0000256" key="4">
    <source>
        <dbReference type="ARBA" id="ARBA00022618"/>
    </source>
</evidence>
<comment type="caution">
    <text evidence="18">The sequence shown here is derived from an EMBL/GenBank/DDBJ whole genome shotgun (WGS) entry which is preliminary data.</text>
</comment>
<evidence type="ECO:0000256" key="5">
    <source>
        <dbReference type="ARBA" id="ARBA00022701"/>
    </source>
</evidence>
<protein>
    <submittedName>
        <fullName evidence="18">Kinesin-domain-containing protein</fullName>
    </submittedName>
</protein>
<dbReference type="GO" id="GO:0072686">
    <property type="term" value="C:mitotic spindle"/>
    <property type="evidence" value="ECO:0007669"/>
    <property type="project" value="TreeGrafter"/>
</dbReference>
<evidence type="ECO:0000313" key="18">
    <source>
        <dbReference type="EMBL" id="KAF9500847.1"/>
    </source>
</evidence>
<gene>
    <name evidence="18" type="ORF">BDN71DRAFT_1439708</name>
</gene>
<evidence type="ECO:0000313" key="19">
    <source>
        <dbReference type="Proteomes" id="UP000807025"/>
    </source>
</evidence>
<keyword evidence="2" id="KW-0963">Cytoplasm</keyword>
<evidence type="ECO:0000256" key="11">
    <source>
        <dbReference type="ARBA" id="ARBA00023212"/>
    </source>
</evidence>
<evidence type="ECO:0000256" key="3">
    <source>
        <dbReference type="ARBA" id="ARBA00022553"/>
    </source>
</evidence>
<dbReference type="Gene3D" id="3.40.850.10">
    <property type="entry name" value="Kinesin motor domain"/>
    <property type="match status" value="1"/>
</dbReference>
<sequence>MATRRPPSSRSTKPPPQPTQRSRSALAKPVSRPSPPDDGLEASSSKLGQRNEESETNIQVVVRCRRRSEREVQDNSPIIVSSSGAKSKDVSIETSAPISSLGVVTLPPLRTYPFDVVFGPEADQALIYHEVVSPMLEEVLMGYNCTLFAYGQTGTGKTYTMQGDLTPTPMGNPSAHAGMIPRVLFRLFHQLETSTTDYSVKISYIELYNEELRDLLANEPPPSAGSSQTMGVASSSKTPNDIGLKIFDDASKRGVVIQGLEEISVKDSKDALALLTKGSQRRQIAATKFNDHSSRSHSVFSVTVHIKETSSMGDDLLKVGKLNLVDLAGSENIGRSGAENKRAREAGMINQSLLTLGRVINALVDRSSHVPYRESKLTRLLQDSLGGRTKTCIIATISPARSNMEETLSTLDYALRAKSIRNKPEINQRMTRNSLLKEYVAEIERLKADLLAAREKNGIFFSEETWEEMSKEQEMTRTEREEALKQVEVVEAQLRAVREEFEQSIALLMRRDEELKKTRAKLHGTEQVLQVKEGELKVVKVALEEEVVVREAFQVTEGTLDQVAHGLKDVVQQSVSDVGGLFDKLDRKAGALKSNTKVVTSHGQLIASASNALSDQLKNFISSSTQRISQLQTDAGQLENRELELLSSYSARIDKQLGQLHDVLASIRAKDTAEGDAIRNIQHSLAHANETFKTHIDRATEEFHRNCEDICGEVQAKGVACFSQLEMTVQTLGTLFDTVVHEAQEYVSAERTNVSELTDLTNQTIKTECSRLQKQNAMLGQMLKKEQAQTQQAKEELVQHFSSMLSDFISKRQTVTQSIVSKAIEGNGATSEAVEAFGTGTHAVITSMDRRGNSIGGSLRSLAAEGRQVRSGTLKASIRVITLMYLTNSLQTIKETTATLGTNLSKLKDSVQSSTDSLASGFQKQMRELQGECSEGFEQHSRVKRARLDSAAAMGNEVQSTFKALQSGFASTSRSLGSMLGQMSTNLSALDDSVLAFHSAMASQLSSQHKATVALIQEGSREDTPTGSTPRKRKWVYDDSWDLTKSRSEILSSWRKHATPEASSDTFVARHLPIPEDADEALDDEIENSEPTVRLTDFGVPDLEGTPGPSSAIPSLSSSVSSLPSSSPPEPMPLIRDKAIAAPKQIIPPTGTLINSRTSNIATRSRRRR</sequence>
<dbReference type="CDD" id="cd01364">
    <property type="entry name" value="KISc_BimC_Eg5"/>
    <property type="match status" value="1"/>
</dbReference>
<dbReference type="InterPro" id="IPR047241">
    <property type="entry name" value="KIF11-like_kin_motor_dom"/>
</dbReference>
<evidence type="ECO:0000256" key="2">
    <source>
        <dbReference type="ARBA" id="ARBA00022490"/>
    </source>
</evidence>
<keyword evidence="4" id="KW-0132">Cell division</keyword>
<dbReference type="GO" id="GO:0005876">
    <property type="term" value="C:spindle microtubule"/>
    <property type="evidence" value="ECO:0007669"/>
    <property type="project" value="TreeGrafter"/>
</dbReference>
<feature type="compositionally biased region" description="Polar residues" evidence="16">
    <location>
        <begin position="1152"/>
        <end position="1163"/>
    </location>
</feature>
<evidence type="ECO:0000256" key="7">
    <source>
        <dbReference type="ARBA" id="ARBA00022776"/>
    </source>
</evidence>
<dbReference type="PRINTS" id="PR00380">
    <property type="entry name" value="KINESINHEAVY"/>
</dbReference>
<feature type="compositionally biased region" description="Low complexity" evidence="16">
    <location>
        <begin position="1107"/>
        <end position="1125"/>
    </location>
</feature>
<keyword evidence="8 14" id="KW-0067">ATP-binding</keyword>
<dbReference type="PROSITE" id="PS00411">
    <property type="entry name" value="KINESIN_MOTOR_1"/>
    <property type="match status" value="1"/>
</dbReference>
<dbReference type="GO" id="GO:0051301">
    <property type="term" value="P:cell division"/>
    <property type="evidence" value="ECO:0007669"/>
    <property type="project" value="UniProtKB-KW"/>
</dbReference>
<accession>A0A9P6A6F3</accession>
<comment type="subcellular location">
    <subcellularLocation>
        <location evidence="1">Cytoplasm</location>
        <location evidence="1">Cytoskeleton</location>
    </subcellularLocation>
</comment>
<dbReference type="InterPro" id="IPR025901">
    <property type="entry name" value="Kinesin-assoc_MT-bd_dom"/>
</dbReference>
<dbReference type="EMBL" id="MU154525">
    <property type="protein sequence ID" value="KAF9500847.1"/>
    <property type="molecule type" value="Genomic_DNA"/>
</dbReference>
<dbReference type="PROSITE" id="PS50067">
    <property type="entry name" value="KINESIN_MOTOR_2"/>
    <property type="match status" value="1"/>
</dbReference>
<evidence type="ECO:0000256" key="12">
    <source>
        <dbReference type="ARBA" id="ARBA00023306"/>
    </source>
</evidence>
<dbReference type="InterPro" id="IPR019821">
    <property type="entry name" value="Kinesin_motor_CS"/>
</dbReference>
<evidence type="ECO:0000256" key="10">
    <source>
        <dbReference type="ARBA" id="ARBA00023175"/>
    </source>
</evidence>
<feature type="compositionally biased region" description="Low complexity" evidence="16">
    <location>
        <begin position="1"/>
        <end position="12"/>
    </location>
</feature>
<evidence type="ECO:0000256" key="14">
    <source>
        <dbReference type="PROSITE-ProRule" id="PRU00283"/>
    </source>
</evidence>
<keyword evidence="7" id="KW-0498">Mitosis</keyword>
<keyword evidence="3" id="KW-0597">Phosphoprotein</keyword>
<dbReference type="InterPro" id="IPR027417">
    <property type="entry name" value="P-loop_NTPase"/>
</dbReference>
<dbReference type="SMART" id="SM00129">
    <property type="entry name" value="KISc"/>
    <property type="match status" value="1"/>
</dbReference>
<keyword evidence="5" id="KW-0493">Microtubule</keyword>
<keyword evidence="12" id="KW-0131">Cell cycle</keyword>
<keyword evidence="19" id="KW-1185">Reference proteome</keyword>
<dbReference type="InterPro" id="IPR036961">
    <property type="entry name" value="Kinesin_motor_dom_sf"/>
</dbReference>
<dbReference type="GO" id="GO:0008017">
    <property type="term" value="F:microtubule binding"/>
    <property type="evidence" value="ECO:0007669"/>
    <property type="project" value="InterPro"/>
</dbReference>
<dbReference type="SUPFAM" id="SSF52540">
    <property type="entry name" value="P-loop containing nucleoside triphosphate hydrolases"/>
    <property type="match status" value="1"/>
</dbReference>
<dbReference type="PANTHER" id="PTHR47970:SF12">
    <property type="entry name" value="KINESIN FAMILY MEMBER 11"/>
    <property type="match status" value="1"/>
</dbReference>
<keyword evidence="10 14" id="KW-0505">Motor protein</keyword>
<feature type="region of interest" description="Disordered" evidence="16">
    <location>
        <begin position="1"/>
        <end position="56"/>
    </location>
</feature>
<evidence type="ECO:0000256" key="13">
    <source>
        <dbReference type="ARBA" id="ARBA00034704"/>
    </source>
</evidence>
<dbReference type="GO" id="GO:0008574">
    <property type="term" value="F:plus-end-directed microtubule motor activity"/>
    <property type="evidence" value="ECO:0007669"/>
    <property type="project" value="TreeGrafter"/>
</dbReference>
<evidence type="ECO:0000256" key="8">
    <source>
        <dbReference type="ARBA" id="ARBA00022840"/>
    </source>
</evidence>
<feature type="coiled-coil region" evidence="15">
    <location>
        <begin position="480"/>
        <end position="518"/>
    </location>
</feature>
<dbReference type="AlphaFoldDB" id="A0A9P6A6F3"/>
<dbReference type="OrthoDB" id="3176171at2759"/>
<dbReference type="GO" id="GO:0007018">
    <property type="term" value="P:microtubule-based movement"/>
    <property type="evidence" value="ECO:0007669"/>
    <property type="project" value="InterPro"/>
</dbReference>
<feature type="domain" description="Kinesin motor" evidence="17">
    <location>
        <begin position="57"/>
        <end position="420"/>
    </location>
</feature>
<keyword evidence="6 14" id="KW-0547">Nucleotide-binding</keyword>
<evidence type="ECO:0000256" key="1">
    <source>
        <dbReference type="ARBA" id="ARBA00004245"/>
    </source>
</evidence>
<reference evidence="18" key="1">
    <citation type="submission" date="2020-11" db="EMBL/GenBank/DDBJ databases">
        <authorList>
            <consortium name="DOE Joint Genome Institute"/>
            <person name="Ahrendt S."/>
            <person name="Riley R."/>
            <person name="Andreopoulos W."/>
            <person name="Labutti K."/>
            <person name="Pangilinan J."/>
            <person name="Ruiz-Duenas F.J."/>
            <person name="Barrasa J.M."/>
            <person name="Sanchez-Garcia M."/>
            <person name="Camarero S."/>
            <person name="Miyauchi S."/>
            <person name="Serrano A."/>
            <person name="Linde D."/>
            <person name="Babiker R."/>
            <person name="Drula E."/>
            <person name="Ayuso-Fernandez I."/>
            <person name="Pacheco R."/>
            <person name="Padilla G."/>
            <person name="Ferreira P."/>
            <person name="Barriuso J."/>
            <person name="Kellner H."/>
            <person name="Castanera R."/>
            <person name="Alfaro M."/>
            <person name="Ramirez L."/>
            <person name="Pisabarro A.G."/>
            <person name="Kuo A."/>
            <person name="Tritt A."/>
            <person name="Lipzen A."/>
            <person name="He G."/>
            <person name="Yan M."/>
            <person name="Ng V."/>
            <person name="Cullen D."/>
            <person name="Martin F."/>
            <person name="Rosso M.-N."/>
            <person name="Henrissat B."/>
            <person name="Hibbett D."/>
            <person name="Martinez A.T."/>
            <person name="Grigoriev I.V."/>
        </authorList>
    </citation>
    <scope>NUCLEOTIDE SEQUENCE</scope>
    <source>
        <strain evidence="18">ATCC 90797</strain>
    </source>
</reference>
<evidence type="ECO:0000256" key="6">
    <source>
        <dbReference type="ARBA" id="ARBA00022741"/>
    </source>
</evidence>
<dbReference type="GO" id="GO:0005524">
    <property type="term" value="F:ATP binding"/>
    <property type="evidence" value="ECO:0007669"/>
    <property type="project" value="UniProtKB-UniRule"/>
</dbReference>
<evidence type="ECO:0000259" key="17">
    <source>
        <dbReference type="PROSITE" id="PS50067"/>
    </source>
</evidence>
<feature type="region of interest" description="Disordered" evidence="16">
    <location>
        <begin position="1090"/>
        <end position="1169"/>
    </location>
</feature>
<comment type="similarity">
    <text evidence="13">Belongs to the TRAFAC class myosin-kinesin ATPase superfamily. Kinesin family. KIN-5/BimC subfamily.</text>
</comment>
<name>A0A9P6A6F3_PLEER</name>
<keyword evidence="11" id="KW-0206">Cytoskeleton</keyword>
<evidence type="ECO:0000256" key="16">
    <source>
        <dbReference type="SAM" id="MobiDB-lite"/>
    </source>
</evidence>
<evidence type="ECO:0000256" key="15">
    <source>
        <dbReference type="SAM" id="Coils"/>
    </source>
</evidence>
<dbReference type="InterPro" id="IPR047149">
    <property type="entry name" value="KIF11-like"/>
</dbReference>
<proteinExistence type="inferred from homology"/>
<dbReference type="PANTHER" id="PTHR47970">
    <property type="entry name" value="KINESIN-LIKE PROTEIN KIF11"/>
    <property type="match status" value="1"/>
</dbReference>
<evidence type="ECO:0000256" key="9">
    <source>
        <dbReference type="ARBA" id="ARBA00023054"/>
    </source>
</evidence>
<dbReference type="Pfam" id="PF13931">
    <property type="entry name" value="Microtub_bind"/>
    <property type="match status" value="1"/>
</dbReference>
<dbReference type="GO" id="GO:0000073">
    <property type="term" value="P:initial mitotic spindle pole body separation"/>
    <property type="evidence" value="ECO:0007669"/>
    <property type="project" value="UniProtKB-ARBA"/>
</dbReference>
<dbReference type="Pfam" id="PF00225">
    <property type="entry name" value="Kinesin"/>
    <property type="match status" value="1"/>
</dbReference>